<proteinExistence type="predicted"/>
<dbReference type="RefSeq" id="WP_186598316.1">
    <property type="nucleotide sequence ID" value="NZ_JABWRS010000003.1"/>
</dbReference>
<dbReference type="Proteomes" id="UP000628086">
    <property type="component" value="Unassembled WGS sequence"/>
</dbReference>
<gene>
    <name evidence="1" type="ORF">HU747_05185</name>
</gene>
<sequence>MKRTLEAMIMPDDPLMIQAIDAMKRFHQAQEAGLPEVEVERLRLEAEHFFTTIGEYQLAALGYQPLTRH</sequence>
<keyword evidence="2" id="KW-1185">Reference proteome</keyword>
<evidence type="ECO:0000313" key="2">
    <source>
        <dbReference type="Proteomes" id="UP000628086"/>
    </source>
</evidence>
<comment type="caution">
    <text evidence="1">The sequence shown here is derived from an EMBL/GenBank/DDBJ whole genome shotgun (WGS) entry which is preliminary data.</text>
</comment>
<reference evidence="1 2" key="1">
    <citation type="journal article" date="2020" name="Microorganisms">
        <title>Reliable Identification of Environmental Pseudomonas Isolates Using the rpoD Gene.</title>
        <authorList>
            <consortium name="The Broad Institute Genome Sequencing Platform"/>
            <person name="Girard L."/>
            <person name="Lood C."/>
            <person name="Rokni-Zadeh H."/>
            <person name="van Noort V."/>
            <person name="Lavigne R."/>
            <person name="De Mot R."/>
        </authorList>
    </citation>
    <scope>NUCLEOTIDE SEQUENCE [LARGE SCALE GENOMIC DNA]</scope>
    <source>
        <strain evidence="1 2">RW7P2</strain>
    </source>
</reference>
<protein>
    <submittedName>
        <fullName evidence="1">Uncharacterized protein</fullName>
    </submittedName>
</protein>
<accession>A0ABR6V3A2</accession>
<evidence type="ECO:0000313" key="1">
    <source>
        <dbReference type="EMBL" id="MBC3474988.1"/>
    </source>
</evidence>
<name>A0ABR6V3A2_9PSED</name>
<dbReference type="EMBL" id="JABWRS010000003">
    <property type="protein sequence ID" value="MBC3474988.1"/>
    <property type="molecule type" value="Genomic_DNA"/>
</dbReference>
<organism evidence="1 2">
    <name type="scientific">Pseudomonas taiwanensis</name>
    <dbReference type="NCBI Taxonomy" id="470150"/>
    <lineage>
        <taxon>Bacteria</taxon>
        <taxon>Pseudomonadati</taxon>
        <taxon>Pseudomonadota</taxon>
        <taxon>Gammaproteobacteria</taxon>
        <taxon>Pseudomonadales</taxon>
        <taxon>Pseudomonadaceae</taxon>
        <taxon>Pseudomonas</taxon>
    </lineage>
</organism>